<evidence type="ECO:0000256" key="1">
    <source>
        <dbReference type="SAM" id="Phobius"/>
    </source>
</evidence>
<dbReference type="InterPro" id="IPR007658">
    <property type="entry name" value="DUF594"/>
</dbReference>
<dbReference type="Proteomes" id="UP000006591">
    <property type="component" value="Chromosome 11"/>
</dbReference>
<evidence type="ECO:0000313" key="4">
    <source>
        <dbReference type="Proteomes" id="UP000006591"/>
    </source>
</evidence>
<dbReference type="STRING" id="4536.A0A0E0IXH1"/>
<feature type="transmembrane region" description="Helical" evidence="1">
    <location>
        <begin position="87"/>
        <end position="113"/>
    </location>
</feature>
<protein>
    <recommendedName>
        <fullName evidence="2">DUF4220 domain-containing protein</fullName>
    </recommendedName>
</protein>
<evidence type="ECO:0000313" key="3">
    <source>
        <dbReference type="EnsemblPlants" id="ONIVA11G01320.1"/>
    </source>
</evidence>
<dbReference type="Pfam" id="PF13968">
    <property type="entry name" value="DUF4220"/>
    <property type="match status" value="1"/>
</dbReference>
<evidence type="ECO:0000259" key="2">
    <source>
        <dbReference type="Pfam" id="PF13968"/>
    </source>
</evidence>
<name>A0A0E0IXH1_ORYNI</name>
<reference evidence="3" key="1">
    <citation type="submission" date="2015-04" db="UniProtKB">
        <authorList>
            <consortium name="EnsemblPlants"/>
        </authorList>
    </citation>
    <scope>IDENTIFICATION</scope>
    <source>
        <strain evidence="3">SL10</strain>
    </source>
</reference>
<accession>A0A0E0IXH1</accession>
<feature type="domain" description="DUF4220" evidence="2">
    <location>
        <begin position="3"/>
        <end position="173"/>
    </location>
</feature>
<keyword evidence="1" id="KW-0472">Membrane</keyword>
<dbReference type="HOGENOM" id="CLU_008762_4_0_1"/>
<dbReference type="PANTHER" id="PTHR31325">
    <property type="entry name" value="OS01G0798800 PROTEIN-RELATED"/>
    <property type="match status" value="1"/>
</dbReference>
<dbReference type="OMA" id="PWKERIN"/>
<proteinExistence type="predicted"/>
<dbReference type="Gramene" id="ONIVA11G01320.1">
    <property type="protein sequence ID" value="ONIVA11G01320.1"/>
    <property type="gene ID" value="ONIVA11G01320"/>
</dbReference>
<organism evidence="3">
    <name type="scientific">Oryza nivara</name>
    <name type="common">Indian wild rice</name>
    <name type="synonym">Oryza sativa f. spontanea</name>
    <dbReference type="NCBI Taxonomy" id="4536"/>
    <lineage>
        <taxon>Eukaryota</taxon>
        <taxon>Viridiplantae</taxon>
        <taxon>Streptophyta</taxon>
        <taxon>Embryophyta</taxon>
        <taxon>Tracheophyta</taxon>
        <taxon>Spermatophyta</taxon>
        <taxon>Magnoliopsida</taxon>
        <taxon>Liliopsida</taxon>
        <taxon>Poales</taxon>
        <taxon>Poaceae</taxon>
        <taxon>BOP clade</taxon>
        <taxon>Oryzoideae</taxon>
        <taxon>Oryzeae</taxon>
        <taxon>Oryzinae</taxon>
        <taxon>Oryza</taxon>
    </lineage>
</organism>
<keyword evidence="1" id="KW-0812">Transmembrane</keyword>
<reference evidence="3" key="2">
    <citation type="submission" date="2018-04" db="EMBL/GenBank/DDBJ databases">
        <title>OnivRS2 (Oryza nivara Reference Sequence Version 2).</title>
        <authorList>
            <person name="Zhang J."/>
            <person name="Kudrna D."/>
            <person name="Lee S."/>
            <person name="Talag J."/>
            <person name="Rajasekar S."/>
            <person name="Welchert J."/>
            <person name="Hsing Y.-I."/>
            <person name="Wing R.A."/>
        </authorList>
    </citation>
    <scope>NUCLEOTIDE SEQUENCE [LARGE SCALE GENOMIC DNA]</scope>
    <source>
        <strain evidence="3">SL10</strain>
    </source>
</reference>
<dbReference type="EnsemblPlants" id="ONIVA11G01320.1">
    <property type="protein sequence ID" value="ONIVA11G01320.1"/>
    <property type="gene ID" value="ONIVA11G01320"/>
</dbReference>
<dbReference type="eggNOG" id="ENOG502QSWW">
    <property type="taxonomic scope" value="Eukaryota"/>
</dbReference>
<keyword evidence="1" id="KW-1133">Transmembrane helix</keyword>
<dbReference type="Pfam" id="PF04578">
    <property type="entry name" value="DUF594"/>
    <property type="match status" value="1"/>
</dbReference>
<dbReference type="AlphaFoldDB" id="A0A0E0IXH1"/>
<keyword evidence="4" id="KW-1185">Reference proteome</keyword>
<sequence>MQQLKDVCLSFALFKLLRCRFARYTAADIKFFSVQNFVWQELLLIKEEEEEDHSAADDRLFKVIADELSFVHDYYYSSLPIFYSSSWFPALSIVISLLTIVPFYVIAALVMLAETRNIASYVRSNWTKVALICHYVVPSRNKWWQPIPPIMQKWIGFFVLRRSYKPWKERINLCSVLPIHPRKKTSHLLWYKEKSESVKVPGVVKSAIIGKLRRSSKLAGTAASPSQSHRCQVMFRPCSGEGRTTTDVLLVWHIATCILEVRRSSSSDDNRNRVVATHLSGYCAYLVAYCPELLPDDDGWSKNLYKAVNEDARRAIGGRVPMSSAPLDQKEYKKLVRLLSEDCRHQVVKNGAKLAEQLVPLVQLQTLLEVEERKAWEVLAGFWSEMILYLAPSDNLEGHAEAIAHGGELITLLWALLTHAGVVTRPGTKDDN</sequence>
<dbReference type="InterPro" id="IPR025315">
    <property type="entry name" value="DUF4220"/>
</dbReference>